<dbReference type="PANTHER" id="PTHR43142">
    <property type="entry name" value="CARBOXYLIC ESTER HYDROLASE"/>
    <property type="match status" value="1"/>
</dbReference>
<feature type="chain" id="PRO_5018670288" evidence="5">
    <location>
        <begin position="19"/>
        <end position="432"/>
    </location>
</feature>
<reference evidence="7 8" key="2">
    <citation type="submission" date="2019-01" db="EMBL/GenBank/DDBJ databases">
        <title>The decoding of complex shrimp genome reveals the adaptation for benthos swimmer, frequently molting mechanism and breeding impact on genome.</title>
        <authorList>
            <person name="Sun Y."/>
            <person name="Gao Y."/>
            <person name="Yu Y."/>
        </authorList>
    </citation>
    <scope>NUCLEOTIDE SEQUENCE [LARGE SCALE GENOMIC DNA]</scope>
    <source>
        <tissue evidence="7">Muscle</tissue>
    </source>
</reference>
<sequence>MLAVALLAALALQATVEGGIVQWQYYGEFPQVRLKQGELQGRRYQSPEGAKYSSFVGIPYAQPPVGRLRLQDPVAASAWEGVRDAVDFPPKCPQVVGKEIVGGEDCLYLSVFTPEAKAESGHPVMVFIHGDDYLFGGLEDFPPLPLLNHPVVLVVLQYRLGVLGFLSTEDSSLPGNLGLKDQTLALRWVQDNIRDFGGDPGEVTLFGQGSGAQSVHYQILTPYSRGLFSRAILQSGSALCPKYSRGRHREVALQVAKEAGCVEKDTLLDCLRGVRVEKLVHAYIPLQVGVCFLPLTMFSSWNPVNELGTNLRMAGPRVPELRERDRTRTPRGASAISTTLETLYTDRYFSVCTDHTAMLHAQHGSKVYFYELEHRGLASSTDIFQLFFDNMWVSHGDDLQYLFSSSNGFPYLRIKDDLLTGEMITTLLDELR</sequence>
<comment type="caution">
    <text evidence="7">The sequence shown here is derived from an EMBL/GenBank/DDBJ whole genome shotgun (WGS) entry which is preliminary data.</text>
</comment>
<comment type="similarity">
    <text evidence="1">Belongs to the type-B carboxylesterase/lipase family.</text>
</comment>
<dbReference type="Proteomes" id="UP000283509">
    <property type="component" value="Unassembled WGS sequence"/>
</dbReference>
<evidence type="ECO:0000313" key="7">
    <source>
        <dbReference type="EMBL" id="ROT65535.1"/>
    </source>
</evidence>
<dbReference type="Pfam" id="PF00135">
    <property type="entry name" value="COesterase"/>
    <property type="match status" value="2"/>
</dbReference>
<proteinExistence type="inferred from homology"/>
<feature type="domain" description="Carboxylesterase type B" evidence="6">
    <location>
        <begin position="333"/>
        <end position="419"/>
    </location>
</feature>
<accession>A0A3R7MMG0</accession>
<keyword evidence="4" id="KW-0325">Glycoprotein</keyword>
<dbReference type="InterPro" id="IPR029058">
    <property type="entry name" value="AB_hydrolase_fold"/>
</dbReference>
<dbReference type="OrthoDB" id="6360572at2759"/>
<feature type="domain" description="Carboxylesterase type B" evidence="6">
    <location>
        <begin position="30"/>
        <end position="304"/>
    </location>
</feature>
<evidence type="ECO:0000256" key="1">
    <source>
        <dbReference type="ARBA" id="ARBA00005964"/>
    </source>
</evidence>
<protein>
    <submittedName>
        <fullName evidence="7">JHE-like carboxylesterase 1</fullName>
    </submittedName>
</protein>
<evidence type="ECO:0000256" key="4">
    <source>
        <dbReference type="ARBA" id="ARBA00023180"/>
    </source>
</evidence>
<evidence type="ECO:0000259" key="6">
    <source>
        <dbReference type="Pfam" id="PF00135"/>
    </source>
</evidence>
<keyword evidence="5" id="KW-0732">Signal</keyword>
<dbReference type="SUPFAM" id="SSF53474">
    <property type="entry name" value="alpha/beta-Hydrolases"/>
    <property type="match status" value="1"/>
</dbReference>
<gene>
    <name evidence="7" type="ORF">C7M84_016483</name>
</gene>
<reference evidence="7 8" key="1">
    <citation type="submission" date="2018-04" db="EMBL/GenBank/DDBJ databases">
        <authorList>
            <person name="Zhang X."/>
            <person name="Yuan J."/>
            <person name="Li F."/>
            <person name="Xiang J."/>
        </authorList>
    </citation>
    <scope>NUCLEOTIDE SEQUENCE [LARGE SCALE GENOMIC DNA]</scope>
    <source>
        <tissue evidence="7">Muscle</tissue>
    </source>
</reference>
<evidence type="ECO:0000256" key="3">
    <source>
        <dbReference type="ARBA" id="ARBA00022801"/>
    </source>
</evidence>
<dbReference type="PROSITE" id="PS00941">
    <property type="entry name" value="CARBOXYLESTERASE_B_2"/>
    <property type="match status" value="1"/>
</dbReference>
<keyword evidence="3" id="KW-0378">Hydrolase</keyword>
<dbReference type="AlphaFoldDB" id="A0A3R7MMG0"/>
<keyword evidence="2" id="KW-0719">Serine esterase</keyword>
<organism evidence="7 8">
    <name type="scientific">Penaeus vannamei</name>
    <name type="common">Whiteleg shrimp</name>
    <name type="synonym">Litopenaeus vannamei</name>
    <dbReference type="NCBI Taxonomy" id="6689"/>
    <lineage>
        <taxon>Eukaryota</taxon>
        <taxon>Metazoa</taxon>
        <taxon>Ecdysozoa</taxon>
        <taxon>Arthropoda</taxon>
        <taxon>Crustacea</taxon>
        <taxon>Multicrustacea</taxon>
        <taxon>Malacostraca</taxon>
        <taxon>Eumalacostraca</taxon>
        <taxon>Eucarida</taxon>
        <taxon>Decapoda</taxon>
        <taxon>Dendrobranchiata</taxon>
        <taxon>Penaeoidea</taxon>
        <taxon>Penaeidae</taxon>
        <taxon>Penaeus</taxon>
    </lineage>
</organism>
<keyword evidence="8" id="KW-1185">Reference proteome</keyword>
<dbReference type="InterPro" id="IPR002018">
    <property type="entry name" value="CarbesteraseB"/>
</dbReference>
<dbReference type="EMBL" id="QCYY01003076">
    <property type="protein sequence ID" value="ROT65535.1"/>
    <property type="molecule type" value="Genomic_DNA"/>
</dbReference>
<dbReference type="GO" id="GO:0052689">
    <property type="term" value="F:carboxylic ester hydrolase activity"/>
    <property type="evidence" value="ECO:0007669"/>
    <property type="project" value="UniProtKB-KW"/>
</dbReference>
<name>A0A3R7MMG0_PENVA</name>
<dbReference type="PANTHER" id="PTHR43142:SF1">
    <property type="entry name" value="CARBOXYLIC ESTER HYDROLASE"/>
    <property type="match status" value="1"/>
</dbReference>
<evidence type="ECO:0000313" key="8">
    <source>
        <dbReference type="Proteomes" id="UP000283509"/>
    </source>
</evidence>
<dbReference type="InterPro" id="IPR019819">
    <property type="entry name" value="Carboxylesterase_B_CS"/>
</dbReference>
<evidence type="ECO:0000256" key="5">
    <source>
        <dbReference type="SAM" id="SignalP"/>
    </source>
</evidence>
<dbReference type="Gene3D" id="3.40.50.1820">
    <property type="entry name" value="alpha/beta hydrolase"/>
    <property type="match status" value="2"/>
</dbReference>
<evidence type="ECO:0000256" key="2">
    <source>
        <dbReference type="ARBA" id="ARBA00022487"/>
    </source>
</evidence>
<feature type="signal peptide" evidence="5">
    <location>
        <begin position="1"/>
        <end position="18"/>
    </location>
</feature>